<comment type="catalytic activity">
    <reaction evidence="11 12 13">
        <text>O-phospho-L-serine + 2-oxoglutarate = 3-phosphooxypyruvate + L-glutamate</text>
        <dbReference type="Rhea" id="RHEA:14329"/>
        <dbReference type="ChEBI" id="CHEBI:16810"/>
        <dbReference type="ChEBI" id="CHEBI:18110"/>
        <dbReference type="ChEBI" id="CHEBI:29985"/>
        <dbReference type="ChEBI" id="CHEBI:57524"/>
        <dbReference type="EC" id="2.6.1.52"/>
    </reaction>
</comment>
<feature type="binding site" evidence="12">
    <location>
        <position position="42"/>
    </location>
    <ligand>
        <name>L-glutamate</name>
        <dbReference type="ChEBI" id="CHEBI:29985"/>
    </ligand>
</feature>
<dbReference type="GO" id="GO:0008615">
    <property type="term" value="P:pyridoxine biosynthetic process"/>
    <property type="evidence" value="ECO:0007669"/>
    <property type="project" value="UniProtKB-UniRule"/>
</dbReference>
<keyword evidence="5 12" id="KW-0028">Amino-acid biosynthesis</keyword>
<evidence type="ECO:0000256" key="9">
    <source>
        <dbReference type="ARBA" id="ARBA00023299"/>
    </source>
</evidence>
<keyword evidence="7 12" id="KW-0663">Pyridoxal phosphate</keyword>
<proteinExistence type="inferred from homology"/>
<dbReference type="CDD" id="cd00611">
    <property type="entry name" value="PSAT_like"/>
    <property type="match status" value="1"/>
</dbReference>
<organism evidence="15 17">
    <name type="scientific">Moraxella canis</name>
    <dbReference type="NCBI Taxonomy" id="90239"/>
    <lineage>
        <taxon>Bacteria</taxon>
        <taxon>Pseudomonadati</taxon>
        <taxon>Pseudomonadota</taxon>
        <taxon>Gammaproteobacteria</taxon>
        <taxon>Moraxellales</taxon>
        <taxon>Moraxellaceae</taxon>
        <taxon>Moraxella</taxon>
    </lineage>
</organism>
<feature type="binding site" evidence="12">
    <location>
        <position position="101"/>
    </location>
    <ligand>
        <name>pyridoxal 5'-phosphate</name>
        <dbReference type="ChEBI" id="CHEBI:597326"/>
    </ligand>
</feature>
<dbReference type="Proteomes" id="UP000190322">
    <property type="component" value="Unassembled WGS sequence"/>
</dbReference>
<evidence type="ECO:0000256" key="2">
    <source>
        <dbReference type="ARBA" id="ARBA00005099"/>
    </source>
</evidence>
<feature type="binding site" evidence="12">
    <location>
        <position position="156"/>
    </location>
    <ligand>
        <name>pyridoxal 5'-phosphate</name>
        <dbReference type="ChEBI" id="CHEBI:597326"/>
    </ligand>
</feature>
<dbReference type="Proteomes" id="UP001324384">
    <property type="component" value="Chromosome"/>
</dbReference>
<comment type="pathway">
    <text evidence="2 12 13">Amino-acid biosynthesis; L-serine biosynthesis; L-serine from 3-phospho-D-glycerate: step 2/3.</text>
</comment>
<dbReference type="FunFam" id="3.40.640.10:FF:000010">
    <property type="entry name" value="Phosphoserine aminotransferase"/>
    <property type="match status" value="1"/>
</dbReference>
<keyword evidence="12" id="KW-0963">Cytoplasm</keyword>
<dbReference type="PIRSF" id="PIRSF000525">
    <property type="entry name" value="SerC"/>
    <property type="match status" value="1"/>
</dbReference>
<dbReference type="GO" id="GO:0006564">
    <property type="term" value="P:L-serine biosynthetic process"/>
    <property type="evidence" value="ECO:0007669"/>
    <property type="project" value="UniProtKB-UniRule"/>
</dbReference>
<dbReference type="InterPro" id="IPR020578">
    <property type="entry name" value="Aminotrans_V_PyrdxlP_BS"/>
</dbReference>
<keyword evidence="8 12" id="KW-0664">Pyridoxine biosynthesis</keyword>
<dbReference type="InterPro" id="IPR015421">
    <property type="entry name" value="PyrdxlP-dep_Trfase_major"/>
</dbReference>
<feature type="binding site" evidence="12">
    <location>
        <position position="175"/>
    </location>
    <ligand>
        <name>pyridoxal 5'-phosphate</name>
        <dbReference type="ChEBI" id="CHEBI:597326"/>
    </ligand>
</feature>
<feature type="domain" description="Aminotransferase class V" evidence="14">
    <location>
        <begin position="6"/>
        <end position="351"/>
    </location>
</feature>
<comment type="function">
    <text evidence="12">Catalyzes the reversible conversion of 3-phosphohydroxypyruvate to phosphoserine and of 3-hydroxy-2-oxo-4-phosphonooxybutanoate to phosphohydroxythreonine.</text>
</comment>
<comment type="caution">
    <text evidence="12">Lacks conserved residue(s) required for the propagation of feature annotation.</text>
</comment>
<comment type="subunit">
    <text evidence="12">Homodimer.</text>
</comment>
<keyword evidence="18" id="KW-1185">Reference proteome</keyword>
<dbReference type="EMBL" id="MUXT01000004">
    <property type="protein sequence ID" value="OOR84723.1"/>
    <property type="molecule type" value="Genomic_DNA"/>
</dbReference>
<dbReference type="EC" id="2.6.1.52" evidence="12"/>
<keyword evidence="6 12" id="KW-0808">Transferase</keyword>
<dbReference type="RefSeq" id="WP_078255759.1">
    <property type="nucleotide sequence ID" value="NZ_CP139961.1"/>
</dbReference>
<dbReference type="InterPro" id="IPR015424">
    <property type="entry name" value="PyrdxlP-dep_Trfase"/>
</dbReference>
<dbReference type="SUPFAM" id="SSF53383">
    <property type="entry name" value="PLP-dependent transferases"/>
    <property type="match status" value="1"/>
</dbReference>
<dbReference type="Pfam" id="PF00266">
    <property type="entry name" value="Aminotran_5"/>
    <property type="match status" value="1"/>
</dbReference>
<feature type="modified residue" description="N6-(pyridoxal phosphate)lysine" evidence="12">
    <location>
        <position position="199"/>
    </location>
</feature>
<dbReference type="NCBIfam" id="TIGR01364">
    <property type="entry name" value="serC_1"/>
    <property type="match status" value="1"/>
</dbReference>
<dbReference type="UniPathway" id="UPA00244">
    <property type="reaction ID" value="UER00311"/>
</dbReference>
<evidence type="ECO:0000256" key="5">
    <source>
        <dbReference type="ARBA" id="ARBA00022605"/>
    </source>
</evidence>
<evidence type="ECO:0000256" key="4">
    <source>
        <dbReference type="ARBA" id="ARBA00022576"/>
    </source>
</evidence>
<comment type="pathway">
    <text evidence="1 12">Cofactor biosynthesis; pyridoxine 5'-phosphate biosynthesis; pyridoxine 5'-phosphate from D-erythrose 4-phosphate: step 3/5.</text>
</comment>
<dbReference type="PROSITE" id="PS00595">
    <property type="entry name" value="AA_TRANSFER_CLASS_5"/>
    <property type="match status" value="1"/>
</dbReference>
<keyword evidence="9 12" id="KW-0718">Serine biosynthesis</keyword>
<comment type="similarity">
    <text evidence="3 12">Belongs to the class-V pyridoxal-phosphate-dependent aminotransferase family. SerC subfamily.</text>
</comment>
<dbReference type="InterPro" id="IPR000192">
    <property type="entry name" value="Aminotrans_V_dom"/>
</dbReference>
<evidence type="ECO:0000256" key="3">
    <source>
        <dbReference type="ARBA" id="ARBA00006904"/>
    </source>
</evidence>
<dbReference type="InterPro" id="IPR015422">
    <property type="entry name" value="PyrdxlP-dep_Trfase_small"/>
</dbReference>
<comment type="cofactor">
    <cofactor evidence="12">
        <name>pyridoxal 5'-phosphate</name>
        <dbReference type="ChEBI" id="CHEBI:597326"/>
    </cofactor>
    <text evidence="12">Binds 1 pyridoxal phosphate per subunit.</text>
</comment>
<comment type="subcellular location">
    <subcellularLocation>
        <location evidence="12">Cytoplasm</location>
    </subcellularLocation>
</comment>
<dbReference type="NCBIfam" id="NF003764">
    <property type="entry name" value="PRK05355.1"/>
    <property type="match status" value="1"/>
</dbReference>
<reference evidence="15 17" key="1">
    <citation type="submission" date="2017-02" db="EMBL/GenBank/DDBJ databases">
        <title>Draft genome sequence of Moraxella canis CCUG 8415A type strain.</title>
        <authorList>
            <person name="Engstrom-Jakobsson H."/>
            <person name="Salva-Serra F."/>
            <person name="Thorell K."/>
            <person name="Gonzales-Siles L."/>
            <person name="Karlsson R."/>
            <person name="Boulund F."/>
            <person name="Engstrand L."/>
            <person name="Moore E."/>
        </authorList>
    </citation>
    <scope>NUCLEOTIDE SEQUENCE [LARGE SCALE GENOMIC DNA]</scope>
    <source>
        <strain evidence="15 17">CCUG 8415A</strain>
    </source>
</reference>
<dbReference type="GO" id="GO:0005737">
    <property type="term" value="C:cytoplasm"/>
    <property type="evidence" value="ECO:0007669"/>
    <property type="project" value="UniProtKB-SubCell"/>
</dbReference>
<comment type="catalytic activity">
    <reaction evidence="10 12">
        <text>4-(phosphooxy)-L-threonine + 2-oxoglutarate = (R)-3-hydroxy-2-oxo-4-phosphooxybutanoate + L-glutamate</text>
        <dbReference type="Rhea" id="RHEA:16573"/>
        <dbReference type="ChEBI" id="CHEBI:16810"/>
        <dbReference type="ChEBI" id="CHEBI:29985"/>
        <dbReference type="ChEBI" id="CHEBI:58452"/>
        <dbReference type="ChEBI" id="CHEBI:58538"/>
        <dbReference type="EC" id="2.6.1.52"/>
    </reaction>
</comment>
<evidence type="ECO:0000313" key="15">
    <source>
        <dbReference type="EMBL" id="OOR84723.1"/>
    </source>
</evidence>
<evidence type="ECO:0000313" key="18">
    <source>
        <dbReference type="Proteomes" id="UP001324384"/>
    </source>
</evidence>
<dbReference type="FunFam" id="3.90.1150.10:FF:000006">
    <property type="entry name" value="Phosphoserine aminotransferase"/>
    <property type="match status" value="1"/>
</dbReference>
<dbReference type="EMBL" id="CP139961">
    <property type="protein sequence ID" value="WQE04299.1"/>
    <property type="molecule type" value="Genomic_DNA"/>
</dbReference>
<gene>
    <name evidence="12 16" type="primary">serC</name>
    <name evidence="15" type="ORF">B0180_03560</name>
    <name evidence="16" type="ORF">U0021_01480</name>
</gene>
<dbReference type="GO" id="GO:0030170">
    <property type="term" value="F:pyridoxal phosphate binding"/>
    <property type="evidence" value="ECO:0007669"/>
    <property type="project" value="UniProtKB-UniRule"/>
</dbReference>
<dbReference type="Gene3D" id="3.40.640.10">
    <property type="entry name" value="Type I PLP-dependent aspartate aminotransferase-like (Major domain)"/>
    <property type="match status" value="1"/>
</dbReference>
<evidence type="ECO:0000256" key="10">
    <source>
        <dbReference type="ARBA" id="ARBA00047630"/>
    </source>
</evidence>
<dbReference type="GO" id="GO:0004648">
    <property type="term" value="F:O-phospho-L-serine:2-oxoglutarate aminotransferase activity"/>
    <property type="evidence" value="ECO:0007669"/>
    <property type="project" value="UniProtKB-UniRule"/>
</dbReference>
<dbReference type="PANTHER" id="PTHR43247:SF1">
    <property type="entry name" value="PHOSPHOSERINE AMINOTRANSFERASE"/>
    <property type="match status" value="1"/>
</dbReference>
<dbReference type="HAMAP" id="MF_00160">
    <property type="entry name" value="SerC_aminotrans_5"/>
    <property type="match status" value="1"/>
</dbReference>
<dbReference type="PANTHER" id="PTHR43247">
    <property type="entry name" value="PHOSPHOSERINE AMINOTRANSFERASE"/>
    <property type="match status" value="1"/>
</dbReference>
<evidence type="ECO:0000256" key="8">
    <source>
        <dbReference type="ARBA" id="ARBA00023096"/>
    </source>
</evidence>
<feature type="binding site" evidence="12">
    <location>
        <position position="198"/>
    </location>
    <ligand>
        <name>pyridoxal 5'-phosphate</name>
        <dbReference type="ChEBI" id="CHEBI:597326"/>
    </ligand>
</feature>
<protein>
    <recommendedName>
        <fullName evidence="12">Phosphoserine aminotransferase</fullName>
        <ecNumber evidence="12">2.6.1.52</ecNumber>
    </recommendedName>
    <alternativeName>
        <fullName evidence="12">Phosphohydroxythreonine aminotransferase</fullName>
        <shortName evidence="12">PSAT</shortName>
    </alternativeName>
</protein>
<evidence type="ECO:0000313" key="16">
    <source>
        <dbReference type="EMBL" id="WQE04299.1"/>
    </source>
</evidence>
<accession>A0A1S9ZMZ1</accession>
<evidence type="ECO:0000256" key="12">
    <source>
        <dbReference type="HAMAP-Rule" id="MF_00160"/>
    </source>
</evidence>
<dbReference type="Gene3D" id="3.90.1150.10">
    <property type="entry name" value="Aspartate Aminotransferase, domain 1"/>
    <property type="match status" value="1"/>
</dbReference>
<dbReference type="UniPathway" id="UPA00135">
    <property type="reaction ID" value="UER00197"/>
</dbReference>
<evidence type="ECO:0000256" key="7">
    <source>
        <dbReference type="ARBA" id="ARBA00022898"/>
    </source>
</evidence>
<sequence>MTRFANFCAGPATMPTAVLERAQAEMLDWQGLGASVMEVSHRGADYIEMAQKAEADLRQLMGISDEYAVLFLQGGASLQFSAIPLNLMNGGTVDYLETGTWSNKAYKEAKRYESLGLGQVNLVATGSETQFSDVPDPSTWQLTEGASYFHYCPNETIHGVQMFDVPTVEAPIVADMSSCILSEPISVDKFGVIYAGAQKNIGPAGLTLVIIRKDLLDQASAWCPMIMSYKNQHANDSMLNTPSTYAWYLSGLVFEWLLEQGGVEAIAKVNRAKADALYAAIDGSDFYDNKVNPKYRSIMNVPFHLADDSLDKLFLEESKKAGLLNLKGHRAVGGMRASIYNAITLEQVQSLTAFMAEFERKHG</sequence>
<evidence type="ECO:0000259" key="14">
    <source>
        <dbReference type="Pfam" id="PF00266"/>
    </source>
</evidence>
<reference evidence="16 18" key="2">
    <citation type="submission" date="2023-12" db="EMBL/GenBank/DDBJ databases">
        <title>Genome sequencing and assembly of bacterial species from a model synthetic community.</title>
        <authorList>
            <person name="Hogle S.L."/>
        </authorList>
    </citation>
    <scope>NUCLEOTIDE SEQUENCE [LARGE SCALE GENOMIC DNA]</scope>
    <source>
        <strain evidence="16 18">HAMBI_2792</strain>
    </source>
</reference>
<evidence type="ECO:0000256" key="13">
    <source>
        <dbReference type="RuleBase" id="RU004505"/>
    </source>
</evidence>
<feature type="binding site" evidence="12">
    <location>
        <begin position="240"/>
        <end position="241"/>
    </location>
    <ligand>
        <name>pyridoxal 5'-phosphate</name>
        <dbReference type="ChEBI" id="CHEBI:597326"/>
    </ligand>
</feature>
<evidence type="ECO:0000256" key="6">
    <source>
        <dbReference type="ARBA" id="ARBA00022679"/>
    </source>
</evidence>
<evidence type="ECO:0000313" key="17">
    <source>
        <dbReference type="Proteomes" id="UP000190322"/>
    </source>
</evidence>
<dbReference type="AlphaFoldDB" id="A0A1S9ZMZ1"/>
<evidence type="ECO:0000256" key="1">
    <source>
        <dbReference type="ARBA" id="ARBA00004915"/>
    </source>
</evidence>
<evidence type="ECO:0000256" key="11">
    <source>
        <dbReference type="ARBA" id="ARBA00049007"/>
    </source>
</evidence>
<name>A0A1S9ZMZ1_9GAMM</name>
<dbReference type="InterPro" id="IPR022278">
    <property type="entry name" value="Pser_aminoTfrase"/>
</dbReference>
<feature type="binding site" evidence="12">
    <location>
        <begin position="76"/>
        <end position="77"/>
    </location>
    <ligand>
        <name>pyridoxal 5'-phosphate</name>
        <dbReference type="ChEBI" id="CHEBI:597326"/>
    </ligand>
</feature>
<keyword evidence="4 12" id="KW-0032">Aminotransferase</keyword>